<dbReference type="AlphaFoldDB" id="A0AAJ4WAB1"/>
<dbReference type="Proteomes" id="UP000226420">
    <property type="component" value="Unassembled WGS sequence"/>
</dbReference>
<dbReference type="RefSeq" id="WP_047781201.1">
    <property type="nucleotide sequence ID" value="NZ_FOLW01000004.1"/>
</dbReference>
<proteinExistence type="predicted"/>
<name>A0AAJ4WAB1_9GAMM</name>
<sequence length="90" mass="10478">MDIKPPVCHHCKHSGRIRRHGQARSGLQRYLCMMCNKTFQVSYIYQGHEGNIAKHVKTLIAEGRSREEICRTLGVSQRDVDRHIYILESE</sequence>
<organism evidence="1 2">
    <name type="scientific">Pragia fontium DSM 5563 = ATCC 49100</name>
    <dbReference type="NCBI Taxonomy" id="1122977"/>
    <lineage>
        <taxon>Bacteria</taxon>
        <taxon>Pseudomonadati</taxon>
        <taxon>Pseudomonadota</taxon>
        <taxon>Gammaproteobacteria</taxon>
        <taxon>Enterobacterales</taxon>
        <taxon>Budviciaceae</taxon>
        <taxon>Pragia</taxon>
    </lineage>
</organism>
<reference evidence="1 2" key="1">
    <citation type="submission" date="2016-10" db="EMBL/GenBank/DDBJ databases">
        <authorList>
            <person name="Varghese N."/>
            <person name="Submissions S."/>
        </authorList>
    </citation>
    <scope>NUCLEOTIDE SEQUENCE [LARGE SCALE GENOMIC DNA]</scope>
    <source>
        <strain evidence="1 2">DSM 5563</strain>
    </source>
</reference>
<comment type="caution">
    <text evidence="1">The sequence shown here is derived from an EMBL/GenBank/DDBJ whole genome shotgun (WGS) entry which is preliminary data.</text>
</comment>
<evidence type="ECO:0000313" key="2">
    <source>
        <dbReference type="Proteomes" id="UP000226420"/>
    </source>
</evidence>
<protein>
    <submittedName>
        <fullName evidence="1">Uncharacterized protein</fullName>
    </submittedName>
</protein>
<accession>A0AAJ4WAB1</accession>
<gene>
    <name evidence="1" type="ORF">SAMN02745723_10457</name>
</gene>
<evidence type="ECO:0000313" key="1">
    <source>
        <dbReference type="EMBL" id="SFC76183.1"/>
    </source>
</evidence>
<dbReference type="EMBL" id="FOLW01000004">
    <property type="protein sequence ID" value="SFC76183.1"/>
    <property type="molecule type" value="Genomic_DNA"/>
</dbReference>